<keyword evidence="1" id="KW-0413">Isomerase</keyword>
<dbReference type="PANTHER" id="PTHR23309:SF9">
    <property type="entry name" value="PEROXISOMAL FATTY ACID BETA-OXIDATION MULTIFUNCTIONAL PROTEIN MFP2"/>
    <property type="match status" value="1"/>
</dbReference>
<dbReference type="STRING" id="3469.A0A4Y7JWN6"/>
<keyword evidence="2" id="KW-0456">Lyase</keyword>
<dbReference type="AlphaFoldDB" id="A0A4Y7JWN6"/>
<organism evidence="4 5">
    <name type="scientific">Papaver somniferum</name>
    <name type="common">Opium poppy</name>
    <dbReference type="NCBI Taxonomy" id="3469"/>
    <lineage>
        <taxon>Eukaryota</taxon>
        <taxon>Viridiplantae</taxon>
        <taxon>Streptophyta</taxon>
        <taxon>Embryophyta</taxon>
        <taxon>Tracheophyta</taxon>
        <taxon>Spermatophyta</taxon>
        <taxon>Magnoliopsida</taxon>
        <taxon>Ranunculales</taxon>
        <taxon>Papaveraceae</taxon>
        <taxon>Papaveroideae</taxon>
        <taxon>Papaver</taxon>
    </lineage>
</organism>
<dbReference type="InterPro" id="IPR008927">
    <property type="entry name" value="6-PGluconate_DH-like_C_sf"/>
</dbReference>
<dbReference type="GO" id="GO:0016853">
    <property type="term" value="F:isomerase activity"/>
    <property type="evidence" value="ECO:0007669"/>
    <property type="project" value="UniProtKB-KW"/>
</dbReference>
<evidence type="ECO:0000256" key="2">
    <source>
        <dbReference type="ARBA" id="ARBA00023239"/>
    </source>
</evidence>
<evidence type="ECO:0000256" key="1">
    <source>
        <dbReference type="ARBA" id="ARBA00023235"/>
    </source>
</evidence>
<dbReference type="PANTHER" id="PTHR23309">
    <property type="entry name" value="3-HYDROXYACYL-COA DEHYROGENASE"/>
    <property type="match status" value="1"/>
</dbReference>
<dbReference type="GO" id="GO:0016829">
    <property type="term" value="F:lyase activity"/>
    <property type="evidence" value="ECO:0007669"/>
    <property type="project" value="UniProtKB-KW"/>
</dbReference>
<evidence type="ECO:0000256" key="3">
    <source>
        <dbReference type="ARBA" id="ARBA00023268"/>
    </source>
</evidence>
<protein>
    <submittedName>
        <fullName evidence="4">Uncharacterized protein</fullName>
    </submittedName>
</protein>
<dbReference type="GO" id="GO:0005777">
    <property type="term" value="C:peroxisome"/>
    <property type="evidence" value="ECO:0007669"/>
    <property type="project" value="TreeGrafter"/>
</dbReference>
<dbReference type="Proteomes" id="UP000316621">
    <property type="component" value="Chromosome 6"/>
</dbReference>
<keyword evidence="3" id="KW-0511">Multifunctional enzyme</keyword>
<gene>
    <name evidence="4" type="ORF">C5167_009184</name>
</gene>
<dbReference type="EMBL" id="CM010720">
    <property type="protein sequence ID" value="RZC65493.1"/>
    <property type="molecule type" value="Genomic_DNA"/>
</dbReference>
<accession>A0A4Y7JWN6</accession>
<proteinExistence type="predicted"/>
<dbReference type="Gramene" id="RZC65493">
    <property type="protein sequence ID" value="RZC65493"/>
    <property type="gene ID" value="C5167_009184"/>
</dbReference>
<dbReference type="GO" id="GO:0003857">
    <property type="term" value="F:(3S)-3-hydroxyacyl-CoA dehydrogenase (NAD+) activity"/>
    <property type="evidence" value="ECO:0007669"/>
    <property type="project" value="TreeGrafter"/>
</dbReference>
<evidence type="ECO:0000313" key="5">
    <source>
        <dbReference type="Proteomes" id="UP000316621"/>
    </source>
</evidence>
<dbReference type="SUPFAM" id="SSF48179">
    <property type="entry name" value="6-phosphogluconate dehydrogenase C-terminal domain-like"/>
    <property type="match status" value="1"/>
</dbReference>
<dbReference type="GO" id="GO:0006635">
    <property type="term" value="P:fatty acid beta-oxidation"/>
    <property type="evidence" value="ECO:0007669"/>
    <property type="project" value="TreeGrafter"/>
</dbReference>
<evidence type="ECO:0000313" key="4">
    <source>
        <dbReference type="EMBL" id="RZC65493.1"/>
    </source>
</evidence>
<sequence length="185" mass="21201">MRFVFSLPHMSGGPDLGLSPITTFKRILVLEDLLRGFYVYDNKRKAGPDPEIAKYIEKARSMSDAKVDPKLMKLSDKDIIEMIFFPVVNESCRLLHEGIVVKASDLDIAAVSGMGFPPCSDKNLTFPPLWDGWGSHHTGSIPSLNSEILELRRLRKWMEKLEESDRKQDQLSEHWGLWSLHHRVR</sequence>
<name>A0A4Y7JWN6_PAPSO</name>
<reference evidence="4 5" key="1">
    <citation type="journal article" date="2018" name="Science">
        <title>The opium poppy genome and morphinan production.</title>
        <authorList>
            <person name="Guo L."/>
            <person name="Winzer T."/>
            <person name="Yang X."/>
            <person name="Li Y."/>
            <person name="Ning Z."/>
            <person name="He Z."/>
            <person name="Teodor R."/>
            <person name="Lu Y."/>
            <person name="Bowser T.A."/>
            <person name="Graham I.A."/>
            <person name="Ye K."/>
        </authorList>
    </citation>
    <scope>NUCLEOTIDE SEQUENCE [LARGE SCALE GENOMIC DNA]</scope>
    <source>
        <strain evidence="5">cv. HN1</strain>
        <tissue evidence="4">Leaves</tissue>
    </source>
</reference>
<dbReference type="Gene3D" id="1.10.1040.50">
    <property type="match status" value="1"/>
</dbReference>
<keyword evidence="5" id="KW-1185">Reference proteome</keyword>